<dbReference type="Pfam" id="PF14498">
    <property type="entry name" value="Glyco_hyd_65N_2"/>
    <property type="match status" value="1"/>
</dbReference>
<dbReference type="InterPro" id="IPR012341">
    <property type="entry name" value="6hp_glycosidase-like_sf"/>
</dbReference>
<dbReference type="EMBL" id="LR134372">
    <property type="protein sequence ID" value="VEG84941.1"/>
    <property type="molecule type" value="Genomic_DNA"/>
</dbReference>
<organism evidence="3 4">
    <name type="scientific">Campylobacter upsaliensis</name>
    <dbReference type="NCBI Taxonomy" id="28080"/>
    <lineage>
        <taxon>Bacteria</taxon>
        <taxon>Pseudomonadati</taxon>
        <taxon>Campylobacterota</taxon>
        <taxon>Epsilonproteobacteria</taxon>
        <taxon>Campylobacterales</taxon>
        <taxon>Campylobacteraceae</taxon>
        <taxon>Campylobacter</taxon>
    </lineage>
</organism>
<dbReference type="SUPFAM" id="SSF48208">
    <property type="entry name" value="Six-hairpin glycosidases"/>
    <property type="match status" value="1"/>
</dbReference>
<dbReference type="InterPro" id="IPR008928">
    <property type="entry name" value="6-hairpin_glycosidase_sf"/>
</dbReference>
<dbReference type="GO" id="GO:0005975">
    <property type="term" value="P:carbohydrate metabolic process"/>
    <property type="evidence" value="ECO:0007669"/>
    <property type="project" value="InterPro"/>
</dbReference>
<dbReference type="GO" id="GO:0004560">
    <property type="term" value="F:alpha-L-fucosidase activity"/>
    <property type="evidence" value="ECO:0007669"/>
    <property type="project" value="TreeGrafter"/>
</dbReference>
<evidence type="ECO:0000313" key="4">
    <source>
        <dbReference type="Proteomes" id="UP000278157"/>
    </source>
</evidence>
<dbReference type="Proteomes" id="UP000278157">
    <property type="component" value="Chromosome"/>
</dbReference>
<protein>
    <submittedName>
        <fullName evidence="3">Uncharacterized protein</fullName>
    </submittedName>
</protein>
<dbReference type="PANTHER" id="PTHR31084">
    <property type="entry name" value="ALPHA-L-FUCOSIDASE 2"/>
    <property type="match status" value="1"/>
</dbReference>
<evidence type="ECO:0000259" key="2">
    <source>
        <dbReference type="Pfam" id="PF22124"/>
    </source>
</evidence>
<evidence type="ECO:0000259" key="1">
    <source>
        <dbReference type="Pfam" id="PF14498"/>
    </source>
</evidence>
<evidence type="ECO:0000313" key="3">
    <source>
        <dbReference type="EMBL" id="VEG84941.1"/>
    </source>
</evidence>
<feature type="domain" description="Glycosyl hydrolase family 95 N-terminal" evidence="1">
    <location>
        <begin position="4"/>
        <end position="258"/>
    </location>
</feature>
<dbReference type="InterPro" id="IPR054363">
    <property type="entry name" value="GH95_cat"/>
</dbReference>
<dbReference type="Gene3D" id="1.50.10.10">
    <property type="match status" value="1"/>
</dbReference>
<dbReference type="Pfam" id="PF22124">
    <property type="entry name" value="Glyco_hydro_95_cat"/>
    <property type="match status" value="1"/>
</dbReference>
<name>A0A3S5EMJ5_CAMUP</name>
<reference evidence="3 4" key="1">
    <citation type="submission" date="2018-12" db="EMBL/GenBank/DDBJ databases">
        <authorList>
            <consortium name="Pathogen Informatics"/>
        </authorList>
    </citation>
    <scope>NUCLEOTIDE SEQUENCE [LARGE SCALE GENOMIC DNA]</scope>
    <source>
        <strain evidence="3 4">NCTC11541</strain>
    </source>
</reference>
<dbReference type="PANTHER" id="PTHR31084:SF0">
    <property type="entry name" value="ALPHA-L-FUCOSIDASE 2"/>
    <property type="match status" value="1"/>
</dbReference>
<sequence>MHIYFTKPAKNFNEALPLGNGRLGVMAYGLGVYGLNESTLYSGKPLIDENPSDEMLAPMGFIKDGLYAYRGKESRYGKLFKEKLAEVKKLILQEKYSLANAFADEWLQGGFSGSFMPFGVLRFDFVGDLGTYYRELDLLKSTHQEHFMLGKNAVSLVSIMRENGLELELSASKGIDFSLSFEGELLMTSFYKEGYFVAYGKCPSYASPYREEEAIIFEEGEGIGFLGGVKIQQVDGELEAKSVALNFKNTTILKLSLNIVSGFLGFDSKPISDGRSLFSLFKKSFSKESERVKSLPLFLKFNQGKNRFSSQKELNLQDKIALLFHYGIYLHCASSNKFQPSNLQGIWCDSIMSAWSSNYTTNINLQMNYWIAPFLGRDDSIEPLLCLCEELSVTGALVAKELYGARGWCLHHNSDLYRHAYPTGNGAQHTLWCLGSAWLVLTLQHYLDFNPLSNLKERIQALLLPCSLFYVDIVTKIDGKYHTLPSSSPENSFKDLKTGQRAALSKSSALDISLLKELFSRTLNGLSKQHSNYKEIQEIFENLASHQINKKGEIAEWYAADLLDFEPKHRHLSQLYDLYPGNLFYKDERLLKAAIKSLQNRGIEGTGWSLVWKIAIYARLKDVKKVKILLKKLCKNAKNTPSPFHHLKHNKEIDFVKGGGLYKNFLLAHPPFQIDASLGISAALMELFIQSHLDYIEILPCYFEELGSGKLAHLRLRGGISFALSFGLRGFELELKADFTQERVFCYRGIFKAFTLTPKVLKLTQKDFDENF</sequence>
<accession>A0A3S5EMJ5</accession>
<dbReference type="OrthoDB" id="9802600at2"/>
<dbReference type="RefSeq" id="WP_027303736.1">
    <property type="nucleotide sequence ID" value="NZ_CBCRZS010000004.1"/>
</dbReference>
<feature type="domain" description="Glycosyl hydrolase family 95 catalytic" evidence="2">
    <location>
        <begin position="312"/>
        <end position="687"/>
    </location>
</feature>
<dbReference type="AlphaFoldDB" id="A0A3S5EMJ5"/>
<gene>
    <name evidence="3" type="ORF">NCTC11541_00978</name>
</gene>
<proteinExistence type="predicted"/>
<dbReference type="InterPro" id="IPR027414">
    <property type="entry name" value="GH95_N_dom"/>
</dbReference>